<evidence type="ECO:0000313" key="2">
    <source>
        <dbReference type="EMBL" id="VEL30290.1"/>
    </source>
</evidence>
<accession>A0A448X7V6</accession>
<dbReference type="Proteomes" id="UP000784294">
    <property type="component" value="Unassembled WGS sequence"/>
</dbReference>
<evidence type="ECO:0000256" key="1">
    <source>
        <dbReference type="SAM" id="MobiDB-lite"/>
    </source>
</evidence>
<reference evidence="2" key="1">
    <citation type="submission" date="2018-11" db="EMBL/GenBank/DDBJ databases">
        <authorList>
            <consortium name="Pathogen Informatics"/>
        </authorList>
    </citation>
    <scope>NUCLEOTIDE SEQUENCE</scope>
</reference>
<feature type="region of interest" description="Disordered" evidence="1">
    <location>
        <begin position="71"/>
        <end position="127"/>
    </location>
</feature>
<gene>
    <name evidence="2" type="ORF">PXEA_LOCUS23730</name>
</gene>
<name>A0A448X7V6_9PLAT</name>
<feature type="compositionally biased region" description="Basic and acidic residues" evidence="1">
    <location>
        <begin position="77"/>
        <end position="92"/>
    </location>
</feature>
<dbReference type="AlphaFoldDB" id="A0A448X7V6"/>
<keyword evidence="3" id="KW-1185">Reference proteome</keyword>
<organism evidence="2 3">
    <name type="scientific">Protopolystoma xenopodis</name>
    <dbReference type="NCBI Taxonomy" id="117903"/>
    <lineage>
        <taxon>Eukaryota</taxon>
        <taxon>Metazoa</taxon>
        <taxon>Spiralia</taxon>
        <taxon>Lophotrochozoa</taxon>
        <taxon>Platyhelminthes</taxon>
        <taxon>Monogenea</taxon>
        <taxon>Polyopisthocotylea</taxon>
        <taxon>Polystomatidea</taxon>
        <taxon>Polystomatidae</taxon>
        <taxon>Protopolystoma</taxon>
    </lineage>
</organism>
<comment type="caution">
    <text evidence="2">The sequence shown here is derived from an EMBL/GenBank/DDBJ whole genome shotgun (WGS) entry which is preliminary data.</text>
</comment>
<evidence type="ECO:0000313" key="3">
    <source>
        <dbReference type="Proteomes" id="UP000784294"/>
    </source>
</evidence>
<feature type="compositionally biased region" description="Basic and acidic residues" evidence="1">
    <location>
        <begin position="99"/>
        <end position="108"/>
    </location>
</feature>
<sequence>MSCFCNRGEHNVVLCCMKGMGEGEATDGCGWRGDDASIDAVLISDQSKPPSSGEQVSSCLSLGETVIGLINPFPDEGPIKPDDGRDLTRDGEPVEEQWEDKVSRRGPDEEFMDSEDRDAKIKSSASG</sequence>
<protein>
    <submittedName>
        <fullName evidence="2">Uncharacterized protein</fullName>
    </submittedName>
</protein>
<proteinExistence type="predicted"/>
<dbReference type="EMBL" id="CAAALY010111014">
    <property type="protein sequence ID" value="VEL30290.1"/>
    <property type="molecule type" value="Genomic_DNA"/>
</dbReference>